<accession>A0A7W8H8T1</accession>
<dbReference type="EMBL" id="JACHFW010000001">
    <property type="protein sequence ID" value="MBB5263262.1"/>
    <property type="molecule type" value="Genomic_DNA"/>
</dbReference>
<dbReference type="Pfam" id="PF02698">
    <property type="entry name" value="DUF218"/>
    <property type="match status" value="1"/>
</dbReference>
<keyword evidence="3" id="KW-1185">Reference proteome</keyword>
<sequence length="214" mass="24738">MMKFLEELTDLVFVEDLPQKSDIIFIPGGRYGALALQAARLYKEGMAPLILPSGKYSKLVGFFEGPADMPDSALKNCPTEWAFMDHILRSQGVPADAILKEDQATFTYENAIFSRQTTDRLGLHIRRAIICCQAYHAKRCRIYYEILYPDTQFFICPVSTQDISRNNWYRDERKIDTVLGEISRLGDQFHQIVRQYGMDQQKKHRRNDNDNGCK</sequence>
<proteinExistence type="predicted"/>
<dbReference type="InterPro" id="IPR051599">
    <property type="entry name" value="Cell_Envelope_Assoc"/>
</dbReference>
<dbReference type="PANTHER" id="PTHR30336">
    <property type="entry name" value="INNER MEMBRANE PROTEIN, PROBABLE PERMEASE"/>
    <property type="match status" value="1"/>
</dbReference>
<dbReference type="AlphaFoldDB" id="A0A7W8H8T1"/>
<dbReference type="GO" id="GO:0005886">
    <property type="term" value="C:plasma membrane"/>
    <property type="evidence" value="ECO:0007669"/>
    <property type="project" value="TreeGrafter"/>
</dbReference>
<dbReference type="Proteomes" id="UP000543642">
    <property type="component" value="Unassembled WGS sequence"/>
</dbReference>
<name>A0A7W8H8T1_9FIRM</name>
<reference evidence="2 3" key="1">
    <citation type="submission" date="2020-08" db="EMBL/GenBank/DDBJ databases">
        <title>Genomic Encyclopedia of Type Strains, Phase IV (KMG-IV): sequencing the most valuable type-strain genomes for metagenomic binning, comparative biology and taxonomic classification.</title>
        <authorList>
            <person name="Goeker M."/>
        </authorList>
    </citation>
    <scope>NUCLEOTIDE SEQUENCE [LARGE SCALE GENOMIC DNA]</scope>
    <source>
        <strain evidence="2 3">DSM 106146</strain>
    </source>
</reference>
<evidence type="ECO:0000313" key="3">
    <source>
        <dbReference type="Proteomes" id="UP000543642"/>
    </source>
</evidence>
<protein>
    <submittedName>
        <fullName evidence="2">Uncharacterized SAM-binding protein YcdF (DUF218 family)</fullName>
    </submittedName>
</protein>
<dbReference type="PANTHER" id="PTHR30336:SF20">
    <property type="entry name" value="DUF218 DOMAIN-CONTAINING PROTEIN"/>
    <property type="match status" value="1"/>
</dbReference>
<dbReference type="InterPro" id="IPR003848">
    <property type="entry name" value="DUF218"/>
</dbReference>
<evidence type="ECO:0000313" key="2">
    <source>
        <dbReference type="EMBL" id="MBB5263262.1"/>
    </source>
</evidence>
<evidence type="ECO:0000259" key="1">
    <source>
        <dbReference type="Pfam" id="PF02698"/>
    </source>
</evidence>
<dbReference type="Gene3D" id="3.40.50.620">
    <property type="entry name" value="HUPs"/>
    <property type="match status" value="1"/>
</dbReference>
<dbReference type="CDD" id="cd06259">
    <property type="entry name" value="YdcF-like"/>
    <property type="match status" value="1"/>
</dbReference>
<gene>
    <name evidence="2" type="ORF">HNP82_000356</name>
</gene>
<comment type="caution">
    <text evidence="2">The sequence shown here is derived from an EMBL/GenBank/DDBJ whole genome shotgun (WGS) entry which is preliminary data.</text>
</comment>
<dbReference type="RefSeq" id="WP_243164599.1">
    <property type="nucleotide sequence ID" value="NZ_JACHFW010000001.1"/>
</dbReference>
<organism evidence="2 3">
    <name type="scientific">Catenibacillus scindens</name>
    <dbReference type="NCBI Taxonomy" id="673271"/>
    <lineage>
        <taxon>Bacteria</taxon>
        <taxon>Bacillati</taxon>
        <taxon>Bacillota</taxon>
        <taxon>Clostridia</taxon>
        <taxon>Lachnospirales</taxon>
        <taxon>Lachnospiraceae</taxon>
        <taxon>Catenibacillus</taxon>
    </lineage>
</organism>
<feature type="domain" description="DUF218" evidence="1">
    <location>
        <begin position="23"/>
        <end position="167"/>
    </location>
</feature>
<dbReference type="InterPro" id="IPR014729">
    <property type="entry name" value="Rossmann-like_a/b/a_fold"/>
</dbReference>